<dbReference type="PANTHER" id="PTHR43353">
    <property type="entry name" value="SUCCINATE-SEMIALDEHYDE DEHYDROGENASE, MITOCHONDRIAL"/>
    <property type="match status" value="1"/>
</dbReference>
<dbReference type="GO" id="GO:0016620">
    <property type="term" value="F:oxidoreductase activity, acting on the aldehyde or oxo group of donors, NAD or NADP as acceptor"/>
    <property type="evidence" value="ECO:0007669"/>
    <property type="project" value="InterPro"/>
</dbReference>
<dbReference type="PANTHER" id="PTHR43353:SF5">
    <property type="entry name" value="SUCCINATE-SEMIALDEHYDE DEHYDROGENASE, MITOCHONDRIAL"/>
    <property type="match status" value="1"/>
</dbReference>
<dbReference type="InterPro" id="IPR015590">
    <property type="entry name" value="Aldehyde_DH_dom"/>
</dbReference>
<dbReference type="AlphaFoldDB" id="A0A0J7ZB16"/>
<keyword evidence="1" id="KW-0560">Oxidoreductase</keyword>
<protein>
    <submittedName>
        <fullName evidence="3">Aldehyde dehydrogenase</fullName>
    </submittedName>
</protein>
<dbReference type="PATRIC" id="fig|1938.3.peg.4591"/>
<proteinExistence type="predicted"/>
<accession>A0A0J7ZB16</accession>
<dbReference type="Proteomes" id="UP000037432">
    <property type="component" value="Unassembled WGS sequence"/>
</dbReference>
<name>A0A0J7ZB16_STRVR</name>
<organism evidence="3 4">
    <name type="scientific">Streptomyces viridochromogenes</name>
    <dbReference type="NCBI Taxonomy" id="1938"/>
    <lineage>
        <taxon>Bacteria</taxon>
        <taxon>Bacillati</taxon>
        <taxon>Actinomycetota</taxon>
        <taxon>Actinomycetes</taxon>
        <taxon>Kitasatosporales</taxon>
        <taxon>Streptomycetaceae</taxon>
        <taxon>Streptomyces</taxon>
    </lineage>
</organism>
<reference evidence="3 4" key="1">
    <citation type="submission" date="2015-06" db="EMBL/GenBank/DDBJ databases">
        <authorList>
            <person name="Ju K.-S."/>
            <person name="Doroghazi J.R."/>
            <person name="Metcalf W.W."/>
        </authorList>
    </citation>
    <scope>NUCLEOTIDE SEQUENCE [LARGE SCALE GENOMIC DNA]</scope>
    <source>
        <strain evidence="3 4">NRRL 3414</strain>
    </source>
</reference>
<dbReference type="InterPro" id="IPR016161">
    <property type="entry name" value="Ald_DH/histidinol_DH"/>
</dbReference>
<dbReference type="Gene3D" id="3.40.605.10">
    <property type="entry name" value="Aldehyde Dehydrogenase, Chain A, domain 1"/>
    <property type="match status" value="1"/>
</dbReference>
<gene>
    <name evidence="3" type="ORF">ACM01_23800</name>
</gene>
<evidence type="ECO:0000256" key="1">
    <source>
        <dbReference type="ARBA" id="ARBA00023002"/>
    </source>
</evidence>
<dbReference type="InterPro" id="IPR050740">
    <property type="entry name" value="Aldehyde_DH_Superfamily"/>
</dbReference>
<dbReference type="InterPro" id="IPR016162">
    <property type="entry name" value="Ald_DH_N"/>
</dbReference>
<dbReference type="SUPFAM" id="SSF53720">
    <property type="entry name" value="ALDH-like"/>
    <property type="match status" value="1"/>
</dbReference>
<evidence type="ECO:0000259" key="2">
    <source>
        <dbReference type="Pfam" id="PF00171"/>
    </source>
</evidence>
<evidence type="ECO:0000313" key="3">
    <source>
        <dbReference type="EMBL" id="KMS72363.1"/>
    </source>
</evidence>
<evidence type="ECO:0000313" key="4">
    <source>
        <dbReference type="Proteomes" id="UP000037432"/>
    </source>
</evidence>
<feature type="domain" description="Aldehyde dehydrogenase" evidence="2">
    <location>
        <begin position="101"/>
        <end position="539"/>
    </location>
</feature>
<dbReference type="Pfam" id="PF00171">
    <property type="entry name" value="Aldedh"/>
    <property type="match status" value="1"/>
</dbReference>
<dbReference type="InterPro" id="IPR016163">
    <property type="entry name" value="Ald_DH_C"/>
</dbReference>
<sequence>MSDQSQSRIRTVSENPGTVFLKQAAQRNLTAIRRRKSMERPMHTPEIRSYQLYIDGEDVESDHWVYTVSARSLLEDVFTSVSLKRELERNPESETASHPYVAGRCAVAGDEEIDRATAAAAAAAPRWAAVPLGDRMRLGTLFREELLRRQDEFTEMLMVEGHPVKLARWELSCLLQVYSEESLGWYRQQMHTEFEHGPRRLIVRRQPDGVVAFNPPQNAPAPSAALAVLAVMAGNAVVVRAPRSIALSTMWLMRDVVAPLLDEVGAPPGTLNAICGNPRQTLDRWLEDPLIDDVFYIGGSQEGLRFQEQCVARGKKPILELAGNDGIVVWRDADPVRAAQAIAEAFYGSGQICMVPNYVLAHPAIADQLVAEVGRRAAAIRPGYPEDPEVLLSPVRRSERFFALLQQALDRGAELVAGGSRAEVDGTPSETGVFLQPTVLRVEGLTEARKYDVVRDETFFPLLPIVVPEPGTDAELLERVIGFVNSNEYGLRNSLWTESPEVIDAFVRRIGNGGLLKINDSHIGFLPYLPSHGGTGLTGGAFGEANYPMLKTSHLQGVSIARDVSPHEAVFGS</sequence>
<comment type="caution">
    <text evidence="3">The sequence shown here is derived from an EMBL/GenBank/DDBJ whole genome shotgun (WGS) entry which is preliminary data.</text>
</comment>
<dbReference type="Gene3D" id="3.40.309.10">
    <property type="entry name" value="Aldehyde Dehydrogenase, Chain A, domain 2"/>
    <property type="match status" value="1"/>
</dbReference>
<dbReference type="EMBL" id="LFNT01000028">
    <property type="protein sequence ID" value="KMS72363.1"/>
    <property type="molecule type" value="Genomic_DNA"/>
</dbReference>